<dbReference type="RefSeq" id="WP_115007969.1">
    <property type="nucleotide sequence ID" value="NZ_UGQU01000003.1"/>
</dbReference>
<sequence>MKHTFVLGLLILSFGMHGCAKEENFAEQPAVESNPPPHGVQMAEKSNELSFWILDEADIRFYSTKTDKDDNDIVEEGVFNTYFGYLDKQGNLKMEIELDSVETDISIRNQRIKEWLFETERFPKVEIQSQIDYDWINTLGVHKEVSKVQPLTISFHGKTIQTEASLKIIKLDNNTINVMTQEPIHLNLLELEMMQGLNSLTEVMNLKSIGYLVPVKFQGIFKKP</sequence>
<protein>
    <submittedName>
        <fullName evidence="1">YceI-like domain</fullName>
    </submittedName>
</protein>
<name>A0A378TSE7_MORLA</name>
<accession>A0A378TSE7</accession>
<dbReference type="SUPFAM" id="SSF101874">
    <property type="entry name" value="YceI-like"/>
    <property type="match status" value="1"/>
</dbReference>
<dbReference type="Proteomes" id="UP000254437">
    <property type="component" value="Unassembled WGS sequence"/>
</dbReference>
<dbReference type="InterPro" id="IPR036761">
    <property type="entry name" value="TTHA0802/YceI-like_sf"/>
</dbReference>
<organism evidence="1 2">
    <name type="scientific">Moraxella lacunata</name>
    <dbReference type="NCBI Taxonomy" id="477"/>
    <lineage>
        <taxon>Bacteria</taxon>
        <taxon>Pseudomonadati</taxon>
        <taxon>Pseudomonadota</taxon>
        <taxon>Gammaproteobacteria</taxon>
        <taxon>Moraxellales</taxon>
        <taxon>Moraxellaceae</taxon>
        <taxon>Moraxella</taxon>
    </lineage>
</organism>
<evidence type="ECO:0000313" key="2">
    <source>
        <dbReference type="Proteomes" id="UP000254437"/>
    </source>
</evidence>
<proteinExistence type="predicted"/>
<dbReference type="STRING" id="477.A9309_02935"/>
<dbReference type="EMBL" id="UGQU01000003">
    <property type="protein sequence ID" value="STZ63657.1"/>
    <property type="molecule type" value="Genomic_DNA"/>
</dbReference>
<dbReference type="AlphaFoldDB" id="A0A378TSE7"/>
<evidence type="ECO:0000313" key="1">
    <source>
        <dbReference type="EMBL" id="STZ63657.1"/>
    </source>
</evidence>
<dbReference type="Gene3D" id="2.40.128.110">
    <property type="entry name" value="Lipid/polyisoprenoid-binding, YceI-like"/>
    <property type="match status" value="1"/>
</dbReference>
<reference evidence="1 2" key="1">
    <citation type="submission" date="2018-06" db="EMBL/GenBank/DDBJ databases">
        <authorList>
            <consortium name="Pathogen Informatics"/>
            <person name="Doyle S."/>
        </authorList>
    </citation>
    <scope>NUCLEOTIDE SEQUENCE [LARGE SCALE GENOMIC DNA]</scope>
    <source>
        <strain evidence="1 2">NCTC10359</strain>
    </source>
</reference>
<gene>
    <name evidence="1" type="ORF">NCTC10359_02093</name>
</gene>